<evidence type="ECO:0000259" key="2">
    <source>
        <dbReference type="PROSITE" id="PS50222"/>
    </source>
</evidence>
<dbReference type="CDD" id="cd00051">
    <property type="entry name" value="EFh"/>
    <property type="match status" value="1"/>
</dbReference>
<dbReference type="Pfam" id="PF13499">
    <property type="entry name" value="EF-hand_7"/>
    <property type="match status" value="1"/>
</dbReference>
<dbReference type="InterPro" id="IPR018247">
    <property type="entry name" value="EF_Hand_1_Ca_BS"/>
</dbReference>
<dbReference type="GeneID" id="106155734"/>
<dbReference type="InterPro" id="IPR011992">
    <property type="entry name" value="EF-hand-dom_pair"/>
</dbReference>
<dbReference type="PANTHER" id="PTHR24114:SF2">
    <property type="entry name" value="F-BOX DOMAIN-CONTAINING PROTEIN-RELATED"/>
    <property type="match status" value="1"/>
</dbReference>
<dbReference type="OrthoDB" id="120976at2759"/>
<accession>A0A1S3HM96</accession>
<sequence>MKEHQDLISQSIILEANGPGSKDNKKVSDNPNLDLYEAMFRQFTFTGYDIMQDEAPKKPVKPKKDTTEIAKYSAIYVDACKKMGLVPVTYLAERLAEKEVEMNSHGLGPQGAKAVAISLVRNDKVQYLSIEDNWIGIEGASYIAEMLTENFTITELNLAENRIGSEGAIDILKVLLENTSIKMLDLSGNGIHDDAMGDLAEVLMENIYLRELRLSHNQIGEDGGPILARALKSNDSLEVLDISWNHLRGKAVTAIAGCLQYNVGLRMLDISWNGFALDGCRVLGKALIANKTLQDLDISSNRLHPQAIAELMKGVKDNQGLVKISISSNPITPKLALAILQSLDKCNPLSELSEVDMWDVVVTQEFVNFLEEMQKKRELVVKYGPIMGKNDHRHYTSDAALGTTDPLEILFNFMTREGMRVVDLFNRFDTDGSSSVSRAEFRDGLLGVNAPLTRGQLDVLLEQLDEDGDGEVDLSELMSGASRFKRRQMRRRLKQLKHTKTAIRKIEKNDEAVNAELLL</sequence>
<dbReference type="Proteomes" id="UP000085678">
    <property type="component" value="Unplaced"/>
</dbReference>
<dbReference type="InterPro" id="IPR052394">
    <property type="entry name" value="LRR-containing"/>
</dbReference>
<organism evidence="3 4">
    <name type="scientific">Lingula anatina</name>
    <name type="common">Brachiopod</name>
    <name type="synonym">Lingula unguis</name>
    <dbReference type="NCBI Taxonomy" id="7574"/>
    <lineage>
        <taxon>Eukaryota</taxon>
        <taxon>Metazoa</taxon>
        <taxon>Spiralia</taxon>
        <taxon>Lophotrochozoa</taxon>
        <taxon>Brachiopoda</taxon>
        <taxon>Linguliformea</taxon>
        <taxon>Lingulata</taxon>
        <taxon>Lingulida</taxon>
        <taxon>Linguloidea</taxon>
        <taxon>Lingulidae</taxon>
        <taxon>Lingula</taxon>
    </lineage>
</organism>
<protein>
    <submittedName>
        <fullName evidence="4">Leucine-rich repeat-containing protein 74B</fullName>
    </submittedName>
</protein>
<dbReference type="SUPFAM" id="SSF47473">
    <property type="entry name" value="EF-hand"/>
    <property type="match status" value="1"/>
</dbReference>
<dbReference type="Gene3D" id="3.80.10.10">
    <property type="entry name" value="Ribonuclease Inhibitor"/>
    <property type="match status" value="3"/>
</dbReference>
<dbReference type="InterPro" id="IPR032675">
    <property type="entry name" value="LRR_dom_sf"/>
</dbReference>
<evidence type="ECO:0000313" key="3">
    <source>
        <dbReference type="Proteomes" id="UP000085678"/>
    </source>
</evidence>
<gene>
    <name evidence="4" type="primary">LOC106155734</name>
</gene>
<dbReference type="InParanoid" id="A0A1S3HM96"/>
<evidence type="ECO:0000313" key="4">
    <source>
        <dbReference type="RefSeq" id="XP_013386159.1"/>
    </source>
</evidence>
<dbReference type="InterPro" id="IPR001611">
    <property type="entry name" value="Leu-rich_rpt"/>
</dbReference>
<dbReference type="Pfam" id="PF13516">
    <property type="entry name" value="LRR_6"/>
    <property type="match status" value="6"/>
</dbReference>
<evidence type="ECO:0000256" key="1">
    <source>
        <dbReference type="ARBA" id="ARBA00022837"/>
    </source>
</evidence>
<keyword evidence="1" id="KW-0106">Calcium</keyword>
<dbReference type="PROSITE" id="PS50222">
    <property type="entry name" value="EF_HAND_2"/>
    <property type="match status" value="2"/>
</dbReference>
<dbReference type="SMART" id="SM00368">
    <property type="entry name" value="LRR_RI"/>
    <property type="match status" value="8"/>
</dbReference>
<dbReference type="AlphaFoldDB" id="A0A1S3HM96"/>
<dbReference type="InterPro" id="IPR002048">
    <property type="entry name" value="EF_hand_dom"/>
</dbReference>
<proteinExistence type="predicted"/>
<feature type="domain" description="EF-hand" evidence="2">
    <location>
        <begin position="452"/>
        <end position="487"/>
    </location>
</feature>
<dbReference type="PROSITE" id="PS00018">
    <property type="entry name" value="EF_HAND_1"/>
    <property type="match status" value="1"/>
</dbReference>
<dbReference type="KEGG" id="lak:106155734"/>
<keyword evidence="3" id="KW-1185">Reference proteome</keyword>
<name>A0A1S3HM96_LINAN</name>
<feature type="domain" description="EF-hand" evidence="2">
    <location>
        <begin position="416"/>
        <end position="451"/>
    </location>
</feature>
<dbReference type="RefSeq" id="XP_013386159.1">
    <property type="nucleotide sequence ID" value="XM_013530705.1"/>
</dbReference>
<dbReference type="GO" id="GO:0005509">
    <property type="term" value="F:calcium ion binding"/>
    <property type="evidence" value="ECO:0007669"/>
    <property type="project" value="InterPro"/>
</dbReference>
<reference evidence="4" key="1">
    <citation type="submission" date="2025-08" db="UniProtKB">
        <authorList>
            <consortium name="RefSeq"/>
        </authorList>
    </citation>
    <scope>IDENTIFICATION</scope>
    <source>
        <tissue evidence="4">Gonads</tissue>
    </source>
</reference>
<dbReference type="Gene3D" id="1.10.238.10">
    <property type="entry name" value="EF-hand"/>
    <property type="match status" value="1"/>
</dbReference>
<dbReference type="PANTHER" id="PTHR24114">
    <property type="entry name" value="LEUCINE RICH REPEAT FAMILY PROTEIN"/>
    <property type="match status" value="1"/>
</dbReference>
<dbReference type="SUPFAM" id="SSF52047">
    <property type="entry name" value="RNI-like"/>
    <property type="match status" value="1"/>
</dbReference>
<dbReference type="SMART" id="SM00054">
    <property type="entry name" value="EFh"/>
    <property type="match status" value="2"/>
</dbReference>